<dbReference type="Pfam" id="PF00072">
    <property type="entry name" value="Response_reg"/>
    <property type="match status" value="1"/>
</dbReference>
<feature type="domain" description="Response regulatory" evidence="2">
    <location>
        <begin position="1"/>
        <end position="113"/>
    </location>
</feature>
<evidence type="ECO:0000256" key="1">
    <source>
        <dbReference type="PROSITE-ProRule" id="PRU00169"/>
    </source>
</evidence>
<dbReference type="SUPFAM" id="SSF52172">
    <property type="entry name" value="CheY-like"/>
    <property type="match status" value="1"/>
</dbReference>
<dbReference type="STRING" id="1453999.AW06_004037"/>
<dbReference type="GO" id="GO:0000160">
    <property type="term" value="P:phosphorelay signal transduction system"/>
    <property type="evidence" value="ECO:0007669"/>
    <property type="project" value="InterPro"/>
</dbReference>
<evidence type="ECO:0000313" key="3">
    <source>
        <dbReference type="EMBL" id="KFB74981.1"/>
    </source>
</evidence>
<name>A0A080M1J5_9PROT</name>
<protein>
    <submittedName>
        <fullName evidence="3">Response regulator PleD</fullName>
    </submittedName>
</protein>
<sequence length="132" mass="14419">MRMLEHETLEQFGFGVTEADDGKQALAILDEPPRDLVLPDVEMPGIDGFEVCLLDCKEGFGTAAFTSESKFLGNSMASVLPSDEANTIQQVLDLTLLARLSNSMVARLFIDLDDFNRVNDTFGWGIGCAAAW</sequence>
<dbReference type="PROSITE" id="PS50110">
    <property type="entry name" value="RESPONSE_REGULATORY"/>
    <property type="match status" value="1"/>
</dbReference>
<proteinExistence type="predicted"/>
<dbReference type="InterPro" id="IPR011006">
    <property type="entry name" value="CheY-like_superfamily"/>
</dbReference>
<reference evidence="3" key="1">
    <citation type="submission" date="2014-02" db="EMBL/GenBank/DDBJ databases">
        <title>Expanding our view of genomic diversity in Candidatus Accumulibacter clades.</title>
        <authorList>
            <person name="Skennerton C.T."/>
            <person name="Barr J.J."/>
            <person name="Slater F.R."/>
            <person name="Bond P.L."/>
            <person name="Tyson G.W."/>
        </authorList>
    </citation>
    <scope>NUCLEOTIDE SEQUENCE [LARGE SCALE GENOMIC DNA]</scope>
</reference>
<accession>A0A080M1J5</accession>
<gene>
    <name evidence="3" type="ORF">AW06_004037</name>
</gene>
<evidence type="ECO:0000259" key="2">
    <source>
        <dbReference type="PROSITE" id="PS50110"/>
    </source>
</evidence>
<dbReference type="Proteomes" id="UP000021315">
    <property type="component" value="Unassembled WGS sequence"/>
</dbReference>
<evidence type="ECO:0000313" key="4">
    <source>
        <dbReference type="Proteomes" id="UP000021315"/>
    </source>
</evidence>
<comment type="caution">
    <text evidence="3">The sequence shown here is derived from an EMBL/GenBank/DDBJ whole genome shotgun (WGS) entry which is preliminary data.</text>
</comment>
<dbReference type="AlphaFoldDB" id="A0A080M1J5"/>
<organism evidence="3 4">
    <name type="scientific">Candidatus Accumulibacter cognatus</name>
    <dbReference type="NCBI Taxonomy" id="2954383"/>
    <lineage>
        <taxon>Bacteria</taxon>
        <taxon>Pseudomonadati</taxon>
        <taxon>Pseudomonadota</taxon>
        <taxon>Betaproteobacteria</taxon>
        <taxon>Candidatus Accumulibacter</taxon>
    </lineage>
</organism>
<feature type="modified residue" description="4-aspartylphosphate" evidence="1">
    <location>
        <position position="40"/>
    </location>
</feature>
<dbReference type="InterPro" id="IPR001789">
    <property type="entry name" value="Sig_transdc_resp-reg_receiver"/>
</dbReference>
<dbReference type="Gene3D" id="3.40.50.2300">
    <property type="match status" value="1"/>
</dbReference>
<keyword evidence="1" id="KW-0597">Phosphoprotein</keyword>
<dbReference type="EMBL" id="JDST02000111">
    <property type="protein sequence ID" value="KFB74981.1"/>
    <property type="molecule type" value="Genomic_DNA"/>
</dbReference>
<keyword evidence="4" id="KW-1185">Reference proteome</keyword>